<reference evidence="1 2" key="1">
    <citation type="submission" date="2024-09" db="EMBL/GenBank/DDBJ databases">
        <authorList>
            <person name="Sun Q."/>
            <person name="Mori K."/>
        </authorList>
    </citation>
    <scope>NUCLEOTIDE SEQUENCE [LARGE SCALE GENOMIC DNA]</scope>
    <source>
        <strain evidence="1 2">CCM 7765</strain>
    </source>
</reference>
<dbReference type="Gene3D" id="2.40.160.170">
    <property type="match status" value="1"/>
</dbReference>
<comment type="caution">
    <text evidence="1">The sequence shown here is derived from an EMBL/GenBank/DDBJ whole genome shotgun (WGS) entry which is preliminary data.</text>
</comment>
<organism evidence="1 2">
    <name type="scientific">Olivibacter oleidegradans</name>
    <dbReference type="NCBI Taxonomy" id="760123"/>
    <lineage>
        <taxon>Bacteria</taxon>
        <taxon>Pseudomonadati</taxon>
        <taxon>Bacteroidota</taxon>
        <taxon>Sphingobacteriia</taxon>
        <taxon>Sphingobacteriales</taxon>
        <taxon>Sphingobacteriaceae</taxon>
        <taxon>Olivibacter</taxon>
    </lineage>
</organism>
<sequence length="251" mass="29788">MLRTIIYLLLLHFLPTGVIAQSQYPSHTAFATSLGVQLGSAGIGVEFNYPIYNNLSIRWQANYLPEVRKHYHGLIYQPQRTLTGVNMDWQPLFGGNSWFARKWFVAFGFYYFLKHQMSTFRESRVIGEPREKYYEVDLGKVRPYLGMGIGRLVLTERLFLNLNGGFFIPTAKTKVEMVHKEQYDPSVIDRVEREEQNRYNRVWAHLATSLNIQVGLFYNFAYRFNTYQWQPKEWNNKKKKNYRPSKNQQFR</sequence>
<accession>A0ABV6HGQ4</accession>
<proteinExistence type="predicted"/>
<dbReference type="RefSeq" id="WP_130856171.1">
    <property type="nucleotide sequence ID" value="NZ_JBHLWO010000001.1"/>
</dbReference>
<gene>
    <name evidence="1" type="ORF">ACFFI0_07140</name>
</gene>
<dbReference type="EMBL" id="JBHLWO010000001">
    <property type="protein sequence ID" value="MFC0318077.1"/>
    <property type="molecule type" value="Genomic_DNA"/>
</dbReference>
<evidence type="ECO:0008006" key="3">
    <source>
        <dbReference type="Google" id="ProtNLM"/>
    </source>
</evidence>
<evidence type="ECO:0000313" key="2">
    <source>
        <dbReference type="Proteomes" id="UP001589774"/>
    </source>
</evidence>
<evidence type="ECO:0000313" key="1">
    <source>
        <dbReference type="EMBL" id="MFC0318077.1"/>
    </source>
</evidence>
<keyword evidence="2" id="KW-1185">Reference proteome</keyword>
<name>A0ABV6HGQ4_9SPHI</name>
<protein>
    <recommendedName>
        <fullName evidence="3">Outer membrane protein with beta-barrel domain</fullName>
    </recommendedName>
</protein>
<dbReference type="Proteomes" id="UP001589774">
    <property type="component" value="Unassembled WGS sequence"/>
</dbReference>